<evidence type="ECO:0000256" key="7">
    <source>
        <dbReference type="SAM" id="Phobius"/>
    </source>
</evidence>
<dbReference type="PANTHER" id="PTHR30509">
    <property type="entry name" value="P-HYDROXYBENZOIC ACID EFFLUX PUMP SUBUNIT-RELATED"/>
    <property type="match status" value="1"/>
</dbReference>
<protein>
    <submittedName>
        <fullName evidence="10">TIGR01666 family membrane protein</fullName>
    </submittedName>
</protein>
<evidence type="ECO:0000259" key="8">
    <source>
        <dbReference type="Pfam" id="PF12805"/>
    </source>
</evidence>
<feature type="transmembrane region" description="Helical" evidence="7">
    <location>
        <begin position="154"/>
        <end position="178"/>
    </location>
</feature>
<dbReference type="PANTHER" id="PTHR30509:SF8">
    <property type="entry name" value="INNER MEMBRANE PROTEIN YCCS"/>
    <property type="match status" value="1"/>
</dbReference>
<comment type="similarity">
    <text evidence="6">Belongs to the YccS/YhfK family.</text>
</comment>
<evidence type="ECO:0000256" key="1">
    <source>
        <dbReference type="ARBA" id="ARBA00004651"/>
    </source>
</evidence>
<accession>A0A1R3SWW5</accession>
<reference evidence="10 11" key="1">
    <citation type="submission" date="2016-08" db="EMBL/GenBank/DDBJ databases">
        <authorList>
            <person name="Seilhamer J.J."/>
        </authorList>
    </citation>
    <scope>NUCLEOTIDE SEQUENCE [LARGE SCALE GENOMIC DNA]</scope>
    <source>
        <strain evidence="10">M3/6</strain>
    </source>
</reference>
<dbReference type="STRING" id="1642647.PSM36_1957"/>
<dbReference type="InterPro" id="IPR032692">
    <property type="entry name" value="YccS_N"/>
</dbReference>
<dbReference type="AlphaFoldDB" id="A0A1R3SWW5"/>
<sequence length="717" mass="82178">MPKDKEMSNGVEPIKDRIADIWINVFWKSPDHLWALKVTVSIAFLLIPTELIFHNSFFGTTLALGVVAMALGETDVHPKGRIKSSSIALILYVITSSLVAIFLPLPAWFAIVLLVLSFSLLLIGGIDLRMQGVTFGTMLILVYSMLAAENSEKWYYLPLFFTLGAFCYAVISILLLYFRPYRLLQQQLARGFHFLAEYIDLKANLFPSDPQVQKVIRTQLAQKNINLAQQIEACKNDLYSYSEECTPEALPVVDHYYRQWFLLQAMQERAISSHEQYDLLSCQVKNSGLLEGFGKLMREIATAVRLYADSLLTERPYKHPFSLKWTITALWAMLDAEKDEPHYLTLSLLLRNLTGLEENLRENEKTIDQIDVTVFHSRKPERTGLKSLLHPTHPRFRFAVRLTLCWMLGYGIMLYLNFGKGSWILMTSLIVVQQTYSATRIRLFHRVFGTLMGVVGGVALAQLLPTTPGQILLLLTSIYFFFYWLKKNYTIAVVFITIFVLAAFNLLSNQGVAVMMPRIIDTLVGGALAYLAVRFIWPDWQYKQLPGLMLNAVAKNRRYFESIYDGSVSEEDYLHNRRTAYNADNALTSAWKWMRLEPKNRRRYQDKAFNLTNLNHALLSYISAFGVHKSAGDLSEKELDLCRDVSDVLRLVSEMLTNNADEKQIEDSFRKANCWDEQIDKMMDDAGNHRVRLIYNIAHVARELLAEAKGIVKLYEV</sequence>
<feature type="transmembrane region" description="Helical" evidence="7">
    <location>
        <begin position="84"/>
        <end position="102"/>
    </location>
</feature>
<keyword evidence="4 7" id="KW-1133">Transmembrane helix</keyword>
<dbReference type="InterPro" id="IPR049453">
    <property type="entry name" value="Memb_transporter_dom"/>
</dbReference>
<keyword evidence="2" id="KW-1003">Cell membrane</keyword>
<evidence type="ECO:0000256" key="6">
    <source>
        <dbReference type="ARBA" id="ARBA00043993"/>
    </source>
</evidence>
<evidence type="ECO:0000256" key="4">
    <source>
        <dbReference type="ARBA" id="ARBA00022989"/>
    </source>
</evidence>
<dbReference type="EMBL" id="LT605205">
    <property type="protein sequence ID" value="SCD20766.1"/>
    <property type="molecule type" value="Genomic_DNA"/>
</dbReference>
<proteinExistence type="inferred from homology"/>
<evidence type="ECO:0000256" key="3">
    <source>
        <dbReference type="ARBA" id="ARBA00022692"/>
    </source>
</evidence>
<dbReference type="Pfam" id="PF13515">
    <property type="entry name" value="FUSC_2"/>
    <property type="match status" value="1"/>
</dbReference>
<evidence type="ECO:0000313" key="11">
    <source>
        <dbReference type="Proteomes" id="UP000187464"/>
    </source>
</evidence>
<dbReference type="RefSeq" id="WP_076932166.1">
    <property type="nucleotide sequence ID" value="NZ_LT605205.1"/>
</dbReference>
<dbReference type="Proteomes" id="UP000187464">
    <property type="component" value="Chromosome I"/>
</dbReference>
<dbReference type="Pfam" id="PF12805">
    <property type="entry name" value="FUSC-like"/>
    <property type="match status" value="1"/>
</dbReference>
<keyword evidence="11" id="KW-1185">Reference proteome</keyword>
<organism evidence="10 11">
    <name type="scientific">Proteiniphilum saccharofermentans</name>
    <dbReference type="NCBI Taxonomy" id="1642647"/>
    <lineage>
        <taxon>Bacteria</taxon>
        <taxon>Pseudomonadati</taxon>
        <taxon>Bacteroidota</taxon>
        <taxon>Bacteroidia</taxon>
        <taxon>Bacteroidales</taxon>
        <taxon>Dysgonomonadaceae</taxon>
        <taxon>Proteiniphilum</taxon>
    </lineage>
</organism>
<dbReference type="GO" id="GO:0005886">
    <property type="term" value="C:plasma membrane"/>
    <property type="evidence" value="ECO:0007669"/>
    <property type="project" value="UniProtKB-SubCell"/>
</dbReference>
<evidence type="ECO:0000313" key="10">
    <source>
        <dbReference type="EMBL" id="SCD20766.1"/>
    </source>
</evidence>
<evidence type="ECO:0000256" key="2">
    <source>
        <dbReference type="ARBA" id="ARBA00022475"/>
    </source>
</evidence>
<dbReference type="KEGG" id="psac:PSM36_1957"/>
<evidence type="ECO:0000256" key="5">
    <source>
        <dbReference type="ARBA" id="ARBA00023136"/>
    </source>
</evidence>
<feature type="transmembrane region" description="Helical" evidence="7">
    <location>
        <begin position="132"/>
        <end position="148"/>
    </location>
</feature>
<comment type="subcellular location">
    <subcellularLocation>
        <location evidence="1">Cell membrane</location>
        <topology evidence="1">Multi-pass membrane protein</topology>
    </subcellularLocation>
</comment>
<name>A0A1R3SWW5_9BACT</name>
<keyword evidence="3 7" id="KW-0812">Transmembrane</keyword>
<feature type="transmembrane region" description="Helical" evidence="7">
    <location>
        <begin position="451"/>
        <end position="482"/>
    </location>
</feature>
<feature type="domain" description="Integral membrane protein YccS N-terminal" evidence="8">
    <location>
        <begin position="87"/>
        <end position="358"/>
    </location>
</feature>
<feature type="domain" description="Integral membrane bound transporter" evidence="9">
    <location>
        <begin position="409"/>
        <end position="531"/>
    </location>
</feature>
<keyword evidence="5 7" id="KW-0472">Membrane</keyword>
<evidence type="ECO:0000259" key="9">
    <source>
        <dbReference type="Pfam" id="PF13515"/>
    </source>
</evidence>
<feature type="transmembrane region" description="Helical" evidence="7">
    <location>
        <begin position="488"/>
        <end position="507"/>
    </location>
</feature>
<gene>
    <name evidence="10" type="ORF">PSM36_1957</name>
</gene>